<reference evidence="1" key="1">
    <citation type="journal article" date="2014" name="Front. Microbiol.">
        <title>High frequency of phylogenetically diverse reductive dehalogenase-homologous genes in deep subseafloor sedimentary metagenomes.</title>
        <authorList>
            <person name="Kawai M."/>
            <person name="Futagami T."/>
            <person name="Toyoda A."/>
            <person name="Takaki Y."/>
            <person name="Nishi S."/>
            <person name="Hori S."/>
            <person name="Arai W."/>
            <person name="Tsubouchi T."/>
            <person name="Morono Y."/>
            <person name="Uchiyama I."/>
            <person name="Ito T."/>
            <person name="Fujiyama A."/>
            <person name="Inagaki F."/>
            <person name="Takami H."/>
        </authorList>
    </citation>
    <scope>NUCLEOTIDE SEQUENCE</scope>
    <source>
        <strain evidence="1">Expedition CK06-06</strain>
    </source>
</reference>
<sequence length="47" mass="5101">MIVFGAGVPGGGLFGKISDKFKLRTRIEKLVADAPEQQNYPHEGNLT</sequence>
<dbReference type="AlphaFoldDB" id="X0S700"/>
<comment type="caution">
    <text evidence="1">The sequence shown here is derived from an EMBL/GenBank/DDBJ whole genome shotgun (WGS) entry which is preliminary data.</text>
</comment>
<accession>X0S700</accession>
<proteinExistence type="predicted"/>
<name>X0S700_9ZZZZ</name>
<organism evidence="1">
    <name type="scientific">marine sediment metagenome</name>
    <dbReference type="NCBI Taxonomy" id="412755"/>
    <lineage>
        <taxon>unclassified sequences</taxon>
        <taxon>metagenomes</taxon>
        <taxon>ecological metagenomes</taxon>
    </lineage>
</organism>
<gene>
    <name evidence="1" type="ORF">S01H1_07725</name>
</gene>
<dbReference type="EMBL" id="BARS01003968">
    <property type="protein sequence ID" value="GAF70961.1"/>
    <property type="molecule type" value="Genomic_DNA"/>
</dbReference>
<protein>
    <submittedName>
        <fullName evidence="1">Uncharacterized protein</fullName>
    </submittedName>
</protein>
<evidence type="ECO:0000313" key="1">
    <source>
        <dbReference type="EMBL" id="GAF70961.1"/>
    </source>
</evidence>